<dbReference type="AlphaFoldDB" id="A0A0L0DP75"/>
<evidence type="ECO:0000256" key="2">
    <source>
        <dbReference type="ARBA" id="ARBA00006415"/>
    </source>
</evidence>
<evidence type="ECO:0000256" key="4">
    <source>
        <dbReference type="ARBA" id="ARBA00022448"/>
    </source>
</evidence>
<dbReference type="Pfam" id="PF25398">
    <property type="entry name" value="CUX1_N"/>
    <property type="match status" value="2"/>
</dbReference>
<evidence type="ECO:0000256" key="9">
    <source>
        <dbReference type="ARBA" id="ARBA00023136"/>
    </source>
</evidence>
<dbReference type="PANTHER" id="PTHR14043">
    <property type="entry name" value="CCAAT DISPLACEMENT PROTEIN-RELATED"/>
    <property type="match status" value="1"/>
</dbReference>
<dbReference type="RefSeq" id="XP_013754222.1">
    <property type="nucleotide sequence ID" value="XM_013898768.1"/>
</dbReference>
<gene>
    <name evidence="15" type="ORF">AMSG_09790</name>
</gene>
<keyword evidence="7" id="KW-0333">Golgi apparatus</keyword>
<dbReference type="GO" id="GO:0006891">
    <property type="term" value="P:intra-Golgi vesicle-mediated transport"/>
    <property type="evidence" value="ECO:0007669"/>
    <property type="project" value="InterPro"/>
</dbReference>
<feature type="transmembrane region" description="Helical" evidence="12">
    <location>
        <begin position="681"/>
        <end position="702"/>
    </location>
</feature>
<evidence type="ECO:0000256" key="11">
    <source>
        <dbReference type="SAM" id="MobiDB-lite"/>
    </source>
</evidence>
<evidence type="ECO:0000256" key="6">
    <source>
        <dbReference type="ARBA" id="ARBA00022989"/>
    </source>
</evidence>
<dbReference type="Pfam" id="PF08172">
    <property type="entry name" value="CASP_C"/>
    <property type="match status" value="1"/>
</dbReference>
<evidence type="ECO:0000256" key="8">
    <source>
        <dbReference type="ARBA" id="ARBA00023054"/>
    </source>
</evidence>
<accession>A0A0L0DP75</accession>
<keyword evidence="6 12" id="KW-1133">Transmembrane helix</keyword>
<evidence type="ECO:0000313" key="15">
    <source>
        <dbReference type="EMBL" id="KNC53841.1"/>
    </source>
</evidence>
<feature type="region of interest" description="Disordered" evidence="11">
    <location>
        <begin position="53"/>
        <end position="88"/>
    </location>
</feature>
<keyword evidence="4" id="KW-0813">Transport</keyword>
<dbReference type="eggNOG" id="KOG0963">
    <property type="taxonomic scope" value="Eukaryota"/>
</dbReference>
<reference evidence="15 16" key="1">
    <citation type="submission" date="2010-05" db="EMBL/GenBank/DDBJ databases">
        <title>The Genome Sequence of Thecamonas trahens ATCC 50062.</title>
        <authorList>
            <consortium name="The Broad Institute Genome Sequencing Platform"/>
            <person name="Russ C."/>
            <person name="Cuomo C."/>
            <person name="Shea T."/>
            <person name="Young S.K."/>
            <person name="Zeng Q."/>
            <person name="Koehrsen M."/>
            <person name="Haas B."/>
            <person name="Borodovsky M."/>
            <person name="Guigo R."/>
            <person name="Alvarado L."/>
            <person name="Berlin A."/>
            <person name="Bochicchio J."/>
            <person name="Borenstein D."/>
            <person name="Chapman S."/>
            <person name="Chen Z."/>
            <person name="Freedman E."/>
            <person name="Gellesch M."/>
            <person name="Goldberg J."/>
            <person name="Griggs A."/>
            <person name="Gujja S."/>
            <person name="Heilman E."/>
            <person name="Heiman D."/>
            <person name="Hepburn T."/>
            <person name="Howarth C."/>
            <person name="Jen D."/>
            <person name="Larson L."/>
            <person name="Mehta T."/>
            <person name="Park D."/>
            <person name="Pearson M."/>
            <person name="Roberts A."/>
            <person name="Saif S."/>
            <person name="Shenoy N."/>
            <person name="Sisk P."/>
            <person name="Stolte C."/>
            <person name="Sykes S."/>
            <person name="Thomson T."/>
            <person name="Walk T."/>
            <person name="White J."/>
            <person name="Yandava C."/>
            <person name="Burger G."/>
            <person name="Gray M.W."/>
            <person name="Holland P.W.H."/>
            <person name="King N."/>
            <person name="Lang F.B.F."/>
            <person name="Roger A.J."/>
            <person name="Ruiz-Trillo I."/>
            <person name="Lander E."/>
            <person name="Nusbaum C."/>
        </authorList>
    </citation>
    <scope>NUCLEOTIDE SEQUENCE [LARGE SCALE GENOMIC DNA]</scope>
    <source>
        <strain evidence="15 16">ATCC 50062</strain>
    </source>
</reference>
<keyword evidence="5 12" id="KW-0812">Transmembrane</keyword>
<dbReference type="GeneID" id="25568176"/>
<feature type="domain" description="CASP C-terminal" evidence="13">
    <location>
        <begin position="450"/>
        <end position="707"/>
    </location>
</feature>
<name>A0A0L0DP75_THETB</name>
<evidence type="ECO:0000256" key="7">
    <source>
        <dbReference type="ARBA" id="ARBA00023034"/>
    </source>
</evidence>
<protein>
    <recommendedName>
        <fullName evidence="3">Protein CASP</fullName>
    </recommendedName>
</protein>
<keyword evidence="9 12" id="KW-0472">Membrane</keyword>
<evidence type="ECO:0000256" key="5">
    <source>
        <dbReference type="ARBA" id="ARBA00022692"/>
    </source>
</evidence>
<evidence type="ECO:0000256" key="1">
    <source>
        <dbReference type="ARBA" id="ARBA00004409"/>
    </source>
</evidence>
<comment type="subcellular location">
    <subcellularLocation>
        <location evidence="1">Golgi apparatus membrane</location>
        <topology evidence="1">Single-pass type IV membrane protein</topology>
    </subcellularLocation>
</comment>
<proteinExistence type="inferred from homology"/>
<evidence type="ECO:0000256" key="12">
    <source>
        <dbReference type="SAM" id="Phobius"/>
    </source>
</evidence>
<organism evidence="15 16">
    <name type="scientific">Thecamonas trahens ATCC 50062</name>
    <dbReference type="NCBI Taxonomy" id="461836"/>
    <lineage>
        <taxon>Eukaryota</taxon>
        <taxon>Apusozoa</taxon>
        <taxon>Apusomonadida</taxon>
        <taxon>Apusomonadidae</taxon>
        <taxon>Thecamonas</taxon>
    </lineage>
</organism>
<dbReference type="OrthoDB" id="10257567at2759"/>
<feature type="domain" description="Cux N-terminal" evidence="14">
    <location>
        <begin position="8"/>
        <end position="62"/>
    </location>
</feature>
<feature type="coiled-coil region" evidence="10">
    <location>
        <begin position="323"/>
        <end position="382"/>
    </location>
</feature>
<feature type="coiled-coil region" evidence="10">
    <location>
        <begin position="226"/>
        <end position="299"/>
    </location>
</feature>
<dbReference type="PANTHER" id="PTHR14043:SF2">
    <property type="entry name" value="HOMEOBOX PROTEIN CUT"/>
    <property type="match status" value="1"/>
</dbReference>
<keyword evidence="16" id="KW-1185">Reference proteome</keyword>
<dbReference type="OMA" id="WQQEGFN"/>
<dbReference type="EMBL" id="GL349483">
    <property type="protein sequence ID" value="KNC53841.1"/>
    <property type="molecule type" value="Genomic_DNA"/>
</dbReference>
<dbReference type="STRING" id="461836.A0A0L0DP75"/>
<evidence type="ECO:0000259" key="13">
    <source>
        <dbReference type="Pfam" id="PF08172"/>
    </source>
</evidence>
<dbReference type="Proteomes" id="UP000054408">
    <property type="component" value="Unassembled WGS sequence"/>
</dbReference>
<evidence type="ECO:0000313" key="16">
    <source>
        <dbReference type="Proteomes" id="UP000054408"/>
    </source>
</evidence>
<dbReference type="InterPro" id="IPR012955">
    <property type="entry name" value="CASP_C"/>
</dbReference>
<feature type="coiled-coil region" evidence="10">
    <location>
        <begin position="144"/>
        <end position="202"/>
    </location>
</feature>
<evidence type="ECO:0000256" key="3">
    <source>
        <dbReference type="ARBA" id="ARBA00018691"/>
    </source>
</evidence>
<keyword evidence="8 10" id="KW-0175">Coiled coil</keyword>
<comment type="similarity">
    <text evidence="2">Belongs to the CASP family.</text>
</comment>
<evidence type="ECO:0000259" key="14">
    <source>
        <dbReference type="Pfam" id="PF25398"/>
    </source>
</evidence>
<dbReference type="GO" id="GO:0000139">
    <property type="term" value="C:Golgi membrane"/>
    <property type="evidence" value="ECO:0007669"/>
    <property type="project" value="UniProtKB-SubCell"/>
</dbReference>
<evidence type="ECO:0000256" key="10">
    <source>
        <dbReference type="SAM" id="Coils"/>
    </source>
</evidence>
<dbReference type="InterPro" id="IPR057476">
    <property type="entry name" value="Cux_N"/>
</dbReference>
<sequence>MASTTTLQSLTTALVHWQNFGLSAQRESLDSAGEKIAANQDASSASRKSLAAATKAFNKSSEGNGKADDGGEAGAGGTEAGAGASKPKSKPKFAVLLRKYQKEIDALTVRARFAEKHFLGLYKDLAEVPDPAPLLELSIAALRDAAADNAADELAAENARLQAELQANAAEFASLRNQDVTIARLEKEVRELSAELDGQVTAKSEEVVAVLEAEYEAKAALLAEREARTRAQMAAMEEDYARLRAQLSTAQTTSFGESQAAQEADDVRDAQIAALSAELGRAKARVMALEAERAAAERTAGTDVGGAASAGAASDIGVLVDQVAALELELSRKDVEISDLVDELAAARDDAAAAARAAASDLARLRDQLVAKTAEVDELVAEMALAPSTDVDALLRELALLKGIEFGEETPGDAPLDALLMAKNKELEAGTAALRSSLAAAERDAADIAAERDAAAAALADKDALIAQLEADILNVSAAAAAGPQTPRAAPADAADAREAALVQALLPGSAGEARSPAQLAPPADAFAVVVAQRDRFKARVLELETENATLHERVHTARAAADALEADNLELYEKIRFLESYDDIARERDATMLRMESGELGGPLAMPAGTAGTSSAAGGAGNAGGGTGGSAELRYRKLYEDSMNPFTLFHRKQRDSSYNELNAAEKVTLNTSRILLGTKFARTFVFFYSLLLHVLVFFVLYRLSASSSTCSTASGVPSTFRPAATAGALSSATATATALASASSSASSSVASVAARLLR</sequence>
<feature type="domain" description="Cux N-terminal" evidence="14">
    <location>
        <begin position="88"/>
        <end position="140"/>
    </location>
</feature>